<keyword evidence="5" id="KW-0503">Monooxygenase</keyword>
<keyword evidence="9" id="KW-1185">Reference proteome</keyword>
<dbReference type="InterPro" id="IPR036188">
    <property type="entry name" value="FAD/NAD-bd_sf"/>
</dbReference>
<evidence type="ECO:0000256" key="4">
    <source>
        <dbReference type="ARBA" id="ARBA00023002"/>
    </source>
</evidence>
<evidence type="ECO:0000256" key="1">
    <source>
        <dbReference type="ARBA" id="ARBA00007992"/>
    </source>
</evidence>
<dbReference type="Pfam" id="PF01494">
    <property type="entry name" value="FAD_binding_3"/>
    <property type="match status" value="1"/>
</dbReference>
<feature type="domain" description="FAD-binding" evidence="7">
    <location>
        <begin position="13"/>
        <end position="336"/>
    </location>
</feature>
<dbReference type="AlphaFoldDB" id="A0A6A5UDB8"/>
<keyword evidence="4" id="KW-0560">Oxidoreductase</keyword>
<dbReference type="Proteomes" id="UP000800035">
    <property type="component" value="Unassembled WGS sequence"/>
</dbReference>
<dbReference type="SUPFAM" id="SSF51905">
    <property type="entry name" value="FAD/NAD(P)-binding domain"/>
    <property type="match status" value="1"/>
</dbReference>
<feature type="compositionally biased region" description="Low complexity" evidence="6">
    <location>
        <begin position="350"/>
        <end position="362"/>
    </location>
</feature>
<reference evidence="8" key="1">
    <citation type="journal article" date="2020" name="Stud. Mycol.">
        <title>101 Dothideomycetes genomes: a test case for predicting lifestyles and emergence of pathogens.</title>
        <authorList>
            <person name="Haridas S."/>
            <person name="Albert R."/>
            <person name="Binder M."/>
            <person name="Bloem J."/>
            <person name="Labutti K."/>
            <person name="Salamov A."/>
            <person name="Andreopoulos B."/>
            <person name="Baker S."/>
            <person name="Barry K."/>
            <person name="Bills G."/>
            <person name="Bluhm B."/>
            <person name="Cannon C."/>
            <person name="Castanera R."/>
            <person name="Culley D."/>
            <person name="Daum C."/>
            <person name="Ezra D."/>
            <person name="Gonzalez J."/>
            <person name="Henrissat B."/>
            <person name="Kuo A."/>
            <person name="Liang C."/>
            <person name="Lipzen A."/>
            <person name="Lutzoni F."/>
            <person name="Magnuson J."/>
            <person name="Mondo S."/>
            <person name="Nolan M."/>
            <person name="Ohm R."/>
            <person name="Pangilinan J."/>
            <person name="Park H.-J."/>
            <person name="Ramirez L."/>
            <person name="Alfaro M."/>
            <person name="Sun H."/>
            <person name="Tritt A."/>
            <person name="Yoshinaga Y."/>
            <person name="Zwiers L.-H."/>
            <person name="Turgeon B."/>
            <person name="Goodwin S."/>
            <person name="Spatafora J."/>
            <person name="Crous P."/>
            <person name="Grigoriev I."/>
        </authorList>
    </citation>
    <scope>NUCLEOTIDE SEQUENCE</scope>
    <source>
        <strain evidence="8">CBS 675.92</strain>
    </source>
</reference>
<keyword evidence="2" id="KW-0285">Flavoprotein</keyword>
<dbReference type="PANTHER" id="PTHR13789">
    <property type="entry name" value="MONOOXYGENASE"/>
    <property type="match status" value="1"/>
</dbReference>
<evidence type="ECO:0000256" key="6">
    <source>
        <dbReference type="SAM" id="MobiDB-lite"/>
    </source>
</evidence>
<dbReference type="Gene3D" id="3.50.50.60">
    <property type="entry name" value="FAD/NAD(P)-binding domain"/>
    <property type="match status" value="1"/>
</dbReference>
<proteinExistence type="inferred from homology"/>
<keyword evidence="3" id="KW-0274">FAD</keyword>
<gene>
    <name evidence="8" type="ORF">CC80DRAFT_196735</name>
</gene>
<evidence type="ECO:0000313" key="9">
    <source>
        <dbReference type="Proteomes" id="UP000800035"/>
    </source>
</evidence>
<dbReference type="PANTHER" id="PTHR13789:SF215">
    <property type="entry name" value="FAD-BINDING DOMAIN-CONTAINING PROTEIN-RELATED"/>
    <property type="match status" value="1"/>
</dbReference>
<dbReference type="GO" id="GO:0004497">
    <property type="term" value="F:monooxygenase activity"/>
    <property type="evidence" value="ECO:0007669"/>
    <property type="project" value="UniProtKB-KW"/>
</dbReference>
<evidence type="ECO:0000256" key="2">
    <source>
        <dbReference type="ARBA" id="ARBA00022630"/>
    </source>
</evidence>
<dbReference type="EMBL" id="ML976980">
    <property type="protein sequence ID" value="KAF1961722.1"/>
    <property type="molecule type" value="Genomic_DNA"/>
</dbReference>
<evidence type="ECO:0000259" key="7">
    <source>
        <dbReference type="Pfam" id="PF01494"/>
    </source>
</evidence>
<organism evidence="8 9">
    <name type="scientific">Byssothecium circinans</name>
    <dbReference type="NCBI Taxonomy" id="147558"/>
    <lineage>
        <taxon>Eukaryota</taxon>
        <taxon>Fungi</taxon>
        <taxon>Dikarya</taxon>
        <taxon>Ascomycota</taxon>
        <taxon>Pezizomycotina</taxon>
        <taxon>Dothideomycetes</taxon>
        <taxon>Pleosporomycetidae</taxon>
        <taxon>Pleosporales</taxon>
        <taxon>Massarineae</taxon>
        <taxon>Massarinaceae</taxon>
        <taxon>Byssothecium</taxon>
    </lineage>
</organism>
<feature type="region of interest" description="Disordered" evidence="6">
    <location>
        <begin position="350"/>
        <end position="373"/>
    </location>
</feature>
<dbReference type="InterPro" id="IPR050493">
    <property type="entry name" value="FAD-dep_Monooxygenase_BioMet"/>
</dbReference>
<name>A0A6A5UDB8_9PLEO</name>
<evidence type="ECO:0000313" key="8">
    <source>
        <dbReference type="EMBL" id="KAF1961722.1"/>
    </source>
</evidence>
<dbReference type="PRINTS" id="PR00420">
    <property type="entry name" value="RNGMNOXGNASE"/>
</dbReference>
<sequence length="509" mass="55738">MGTIDGPEDPAMNVGIVGAGIAGLAAAIALRRAGHEVEVFEKSSFKREIGAAILLTPNGNRVLRRWGFDFEKAGGVDFGQWRFVNANTLEVVAQDSFADVEEQFGERMCAYHRVDLHSGLRDLAQRYGARIRLGAEIVDVKPEEGTVEVSGGEIVKKDFWVLADGCHTPFLPKITQETHPNHKIGKSVYRWLAPFPTLLQHPSAAHLWSPSTPPGFCTFFNNAITLVTYPCRNSTLLSCALFHDTRPEERDKSGWDANSSHDNVLELLEGCHEMVRGIPLAAEEEVKVYTMTQRPPSQTVARGKMLCVGDTTHHMLPTHAQGGCMALEDAGALEVLFAIPRSLAAATASSTSSTSSSSSSSLPDPPTSVPATFTHTPQTLAERLALFTALRLPRSATTQILSSTNPRFTMANLDSKTKEIRRFYRGELPDWPLGVGIFSRPVREFFYGYDVFAEAGRAVVWWDGRGSEGRGGGEGEGEVRLPEGWRWFGELSEESRMKGFFVEDVPGGG</sequence>
<dbReference type="GO" id="GO:0071949">
    <property type="term" value="F:FAD binding"/>
    <property type="evidence" value="ECO:0007669"/>
    <property type="project" value="InterPro"/>
</dbReference>
<protein>
    <submittedName>
        <fullName evidence="8">FAD/NAD(P)-binding domain-containing protein</fullName>
    </submittedName>
</protein>
<dbReference type="OrthoDB" id="9993796at2759"/>
<comment type="similarity">
    <text evidence="1">Belongs to the paxM FAD-dependent monooxygenase family.</text>
</comment>
<dbReference type="SUPFAM" id="SSF54373">
    <property type="entry name" value="FAD-linked reductases, C-terminal domain"/>
    <property type="match status" value="1"/>
</dbReference>
<evidence type="ECO:0000256" key="5">
    <source>
        <dbReference type="ARBA" id="ARBA00023033"/>
    </source>
</evidence>
<dbReference type="InterPro" id="IPR002938">
    <property type="entry name" value="FAD-bd"/>
</dbReference>
<evidence type="ECO:0000256" key="3">
    <source>
        <dbReference type="ARBA" id="ARBA00022827"/>
    </source>
</evidence>
<accession>A0A6A5UDB8</accession>